<name>A0A0U3LQM6_9BURK</name>
<dbReference type="Proteomes" id="UP000060699">
    <property type="component" value="Chromosome"/>
</dbReference>
<dbReference type="STRING" id="76731.RD2015_4294"/>
<dbReference type="Pfam" id="PF13414">
    <property type="entry name" value="TPR_11"/>
    <property type="match status" value="1"/>
</dbReference>
<dbReference type="AlphaFoldDB" id="A0A0U3LQM6"/>
<keyword evidence="2" id="KW-1185">Reference proteome</keyword>
<proteinExistence type="predicted"/>
<dbReference type="InterPro" id="IPR011990">
    <property type="entry name" value="TPR-like_helical_dom_sf"/>
</dbReference>
<dbReference type="KEGG" id="rdp:RD2015_4294"/>
<dbReference type="PROSITE" id="PS50005">
    <property type="entry name" value="TPR"/>
    <property type="match status" value="1"/>
</dbReference>
<dbReference type="OrthoDB" id="9814129at2"/>
<evidence type="ECO:0000313" key="2">
    <source>
        <dbReference type="Proteomes" id="UP000060699"/>
    </source>
</evidence>
<accession>A0A0U3LQM6</accession>
<dbReference type="InterPro" id="IPR019734">
    <property type="entry name" value="TPR_rpt"/>
</dbReference>
<dbReference type="SUPFAM" id="SSF48452">
    <property type="entry name" value="TPR-like"/>
    <property type="match status" value="1"/>
</dbReference>
<gene>
    <name evidence="1" type="ORF">RD2015_4294</name>
</gene>
<dbReference type="Gene3D" id="1.25.40.10">
    <property type="entry name" value="Tetratricopeptide repeat domain"/>
    <property type="match status" value="1"/>
</dbReference>
<organism evidence="1 2">
    <name type="scientific">Roseateles depolymerans</name>
    <dbReference type="NCBI Taxonomy" id="76731"/>
    <lineage>
        <taxon>Bacteria</taxon>
        <taxon>Pseudomonadati</taxon>
        <taxon>Pseudomonadota</taxon>
        <taxon>Betaproteobacteria</taxon>
        <taxon>Burkholderiales</taxon>
        <taxon>Sphaerotilaceae</taxon>
        <taxon>Roseateles</taxon>
    </lineage>
</organism>
<dbReference type="SMART" id="SM00028">
    <property type="entry name" value="TPR"/>
    <property type="match status" value="3"/>
</dbReference>
<reference evidence="1 2" key="1">
    <citation type="submission" date="2015-12" db="EMBL/GenBank/DDBJ databases">
        <title>Complete genome of Roseateles depolymerans KCTC 42856.</title>
        <authorList>
            <person name="Kim K.M."/>
        </authorList>
    </citation>
    <scope>NUCLEOTIDE SEQUENCE [LARGE SCALE GENOMIC DNA]</scope>
    <source>
        <strain evidence="1 2">KCTC 42856</strain>
    </source>
</reference>
<dbReference type="RefSeq" id="WP_058936641.1">
    <property type="nucleotide sequence ID" value="NZ_CP013729.1"/>
</dbReference>
<dbReference type="EMBL" id="CP013729">
    <property type="protein sequence ID" value="ALV08738.1"/>
    <property type="molecule type" value="Genomic_DNA"/>
</dbReference>
<protein>
    <submittedName>
        <fullName evidence="1">Uncharacterized protein</fullName>
    </submittedName>
</protein>
<sequence>MNAQAQARAHSPSLNAPSTAVQAANADAVAAGSVLMSLCFRAEDVQAMGLARRWTDAAVEELQDLARLTDPVDDEAAEVELRQAIAQNPCEVQAFADLTALLSRQGRHDDALEVVDQALGWCSDVALLQLQAGRVLSAAGRSVQAIHAYHRALALDPMLGDAHYELGLLYEDIGEPRRSARHFRAYSQVIAQPVQADPIN</sequence>
<evidence type="ECO:0000313" key="1">
    <source>
        <dbReference type="EMBL" id="ALV08738.1"/>
    </source>
</evidence>